<protein>
    <submittedName>
        <fullName evidence="1">Uncharacterized protein</fullName>
    </submittedName>
</protein>
<reference evidence="1" key="1">
    <citation type="submission" date="2023-01" db="EMBL/GenBank/DDBJ databases">
        <title>Genome assembly of the deep-sea coral Lophelia pertusa.</title>
        <authorList>
            <person name="Herrera S."/>
            <person name="Cordes E."/>
        </authorList>
    </citation>
    <scope>NUCLEOTIDE SEQUENCE</scope>
    <source>
        <strain evidence="1">USNM1676648</strain>
        <tissue evidence="1">Polyp</tissue>
    </source>
</reference>
<keyword evidence="2" id="KW-1185">Reference proteome</keyword>
<dbReference type="AlphaFoldDB" id="A0A9W9YHI3"/>
<accession>A0A9W9YHI3</accession>
<proteinExistence type="predicted"/>
<dbReference type="Proteomes" id="UP001163046">
    <property type="component" value="Unassembled WGS sequence"/>
</dbReference>
<gene>
    <name evidence="1" type="ORF">OS493_038164</name>
</gene>
<evidence type="ECO:0000313" key="1">
    <source>
        <dbReference type="EMBL" id="KAJ7350154.1"/>
    </source>
</evidence>
<comment type="caution">
    <text evidence="1">The sequence shown here is derived from an EMBL/GenBank/DDBJ whole genome shotgun (WGS) entry which is preliminary data.</text>
</comment>
<sequence length="106" mass="12249">MAFLVRRTVQGSIFREQHIVLPAAYRENMIDMSVATKDSREETHQGGKHPILALPMKCDKDQDTILERTDFNATTTYSRLWTAVPNEQQVQPLCFVFAEQDQPHCR</sequence>
<evidence type="ECO:0000313" key="2">
    <source>
        <dbReference type="Proteomes" id="UP001163046"/>
    </source>
</evidence>
<dbReference type="EMBL" id="MU827388">
    <property type="protein sequence ID" value="KAJ7350154.1"/>
    <property type="molecule type" value="Genomic_DNA"/>
</dbReference>
<organism evidence="1 2">
    <name type="scientific">Desmophyllum pertusum</name>
    <dbReference type="NCBI Taxonomy" id="174260"/>
    <lineage>
        <taxon>Eukaryota</taxon>
        <taxon>Metazoa</taxon>
        <taxon>Cnidaria</taxon>
        <taxon>Anthozoa</taxon>
        <taxon>Hexacorallia</taxon>
        <taxon>Scleractinia</taxon>
        <taxon>Caryophylliina</taxon>
        <taxon>Caryophylliidae</taxon>
        <taxon>Desmophyllum</taxon>
    </lineage>
</organism>
<name>A0A9W9YHI3_9CNID</name>